<proteinExistence type="inferred from homology"/>
<dbReference type="GO" id="GO:0005829">
    <property type="term" value="C:cytosol"/>
    <property type="evidence" value="ECO:0007669"/>
    <property type="project" value="TreeGrafter"/>
</dbReference>
<dbReference type="SUPFAM" id="SSF55781">
    <property type="entry name" value="GAF domain-like"/>
    <property type="match status" value="1"/>
</dbReference>
<evidence type="ECO:0000259" key="2">
    <source>
        <dbReference type="Pfam" id="PF13185"/>
    </source>
</evidence>
<sequence length="178" mass="19581">MAKMGTEKNHADYTCFETTSKESTLREVIDSYDALSSELRNWVANLANASSLLWHAYHQHGIPVNWAGFYVLDPKVREQLILGPFQGKVACQTIKFGKGVCGTAADSQKPQLVPDVEAFPGHIACDGETKSEIVIPILVDGHTVGVLDIDCLKSEGFDMQDVTMLEELAQHLSSSNDW</sequence>
<dbReference type="InterPro" id="IPR029016">
    <property type="entry name" value="GAF-like_dom_sf"/>
</dbReference>
<dbReference type="InterPro" id="IPR003018">
    <property type="entry name" value="GAF"/>
</dbReference>
<evidence type="ECO:0000313" key="4">
    <source>
        <dbReference type="Proteomes" id="UP000292447"/>
    </source>
</evidence>
<protein>
    <submittedName>
        <fullName evidence="3">L-methionine (R)-S-oxide reductase</fullName>
    </submittedName>
</protein>
<evidence type="ECO:0000256" key="1">
    <source>
        <dbReference type="ARBA" id="ARBA00038454"/>
    </source>
</evidence>
<dbReference type="STRING" id="2163413.A0A4P6XUQ9"/>
<dbReference type="GO" id="GO:0033745">
    <property type="term" value="F:L-methionine-(R)-S-oxide reductase activity"/>
    <property type="evidence" value="ECO:0007669"/>
    <property type="project" value="TreeGrafter"/>
</dbReference>
<dbReference type="Pfam" id="PF13185">
    <property type="entry name" value="GAF_2"/>
    <property type="match status" value="1"/>
</dbReference>
<dbReference type="InterPro" id="IPR000614">
    <property type="entry name" value="FRMsr_CS"/>
</dbReference>
<keyword evidence="4" id="KW-1185">Reference proteome</keyword>
<dbReference type="PANTHER" id="PTHR21021">
    <property type="entry name" value="GAF/PUTATIVE CYTOSKELETAL PROTEIN"/>
    <property type="match status" value="1"/>
</dbReference>
<dbReference type="FunFam" id="3.30.450.40:FF:000008">
    <property type="entry name" value="GAF domain-containing proteins"/>
    <property type="match status" value="1"/>
</dbReference>
<dbReference type="InterPro" id="IPR051330">
    <property type="entry name" value="Phosphatase_reg/MetRdx"/>
</dbReference>
<feature type="domain" description="GAF" evidence="2">
    <location>
        <begin position="68"/>
        <end position="173"/>
    </location>
</feature>
<accession>A0A4P6XUQ9</accession>
<name>A0A4P6XUQ9_9ASCO</name>
<reference evidence="4" key="1">
    <citation type="submission" date="2019-03" db="EMBL/GenBank/DDBJ databases">
        <title>Snf2 controls pulcherriminic acid biosynthesis and connects pigmentation and antifungal activity of the yeast Metschnikowia pulcherrima.</title>
        <authorList>
            <person name="Gore-Lloyd D."/>
            <person name="Sumann I."/>
            <person name="Brachmann A.O."/>
            <person name="Schneeberger K."/>
            <person name="Ortiz-Merino R.A."/>
            <person name="Moreno-Beltran M."/>
            <person name="Schlaefli M."/>
            <person name="Kirner P."/>
            <person name="Santos Kron A."/>
            <person name="Wolfe K.H."/>
            <person name="Piel J."/>
            <person name="Ahrens C.H."/>
            <person name="Henk D."/>
            <person name="Freimoser F.M."/>
        </authorList>
    </citation>
    <scope>NUCLEOTIDE SEQUENCE [LARGE SCALE GENOMIC DNA]</scope>
    <source>
        <strain evidence="4">APC 1.2</strain>
    </source>
</reference>
<dbReference type="AlphaFoldDB" id="A0A4P6XUQ9"/>
<gene>
    <name evidence="3" type="primary">MPUL0E04790</name>
    <name evidence="3" type="ORF">METSCH_E04790</name>
</gene>
<organism evidence="3 4">
    <name type="scientific">Metschnikowia aff. pulcherrima</name>
    <dbReference type="NCBI Taxonomy" id="2163413"/>
    <lineage>
        <taxon>Eukaryota</taxon>
        <taxon>Fungi</taxon>
        <taxon>Dikarya</taxon>
        <taxon>Ascomycota</taxon>
        <taxon>Saccharomycotina</taxon>
        <taxon>Pichiomycetes</taxon>
        <taxon>Metschnikowiaceae</taxon>
        <taxon>Metschnikowia</taxon>
    </lineage>
</organism>
<dbReference type="Gene3D" id="3.30.450.40">
    <property type="match status" value="1"/>
</dbReference>
<dbReference type="PROSITE" id="PS01320">
    <property type="entry name" value="UPF0067"/>
    <property type="match status" value="1"/>
</dbReference>
<evidence type="ECO:0000313" key="3">
    <source>
        <dbReference type="EMBL" id="QBM90236.1"/>
    </source>
</evidence>
<dbReference type="PANTHER" id="PTHR21021:SF15">
    <property type="entry name" value="FREE METHIONINE-R-SULFOXIDE REDUCTASE"/>
    <property type="match status" value="1"/>
</dbReference>
<comment type="similarity">
    <text evidence="1">Belongs to the free Met sulfoxide reductase family.</text>
</comment>
<dbReference type="EMBL" id="CP034460">
    <property type="protein sequence ID" value="QBM90236.1"/>
    <property type="molecule type" value="Genomic_DNA"/>
</dbReference>
<dbReference type="Proteomes" id="UP000292447">
    <property type="component" value="Chromosome V"/>
</dbReference>